<dbReference type="AlphaFoldDB" id="A0A8D8XRS3"/>
<protein>
    <submittedName>
        <fullName evidence="1">Uncharacterized protein</fullName>
    </submittedName>
</protein>
<dbReference type="EMBL" id="HBUF01342043">
    <property type="protein sequence ID" value="CAG6704854.1"/>
    <property type="molecule type" value="Transcribed_RNA"/>
</dbReference>
<evidence type="ECO:0000313" key="1">
    <source>
        <dbReference type="EMBL" id="CAG6704854.1"/>
    </source>
</evidence>
<sequence length="239" mass="26505">MSIKTATFVFLVSKVFPSNNNKKRRQFPKFSPTKFIPVRFSFHFHSSSAAKHISSSSPASSQPTQHLASVSLDRRRIAQRLLTLLQDLLALLLPRSRDDRELVVFFFIRFSSSAKCFLRISSFTAICSAVRGSQYRQGVVFVLRNKSSNSLAGASMSRFRRRASGSSLLGDSEYLLSLRFLSFSSLSLVRFLSLSRDLSSSSGTLPMSHSLTDSLCEFLSIIRGSVLRCVGISAVSALI</sequence>
<proteinExistence type="predicted"/>
<accession>A0A8D8XRS3</accession>
<organism evidence="1">
    <name type="scientific">Cacopsylla melanoneura</name>
    <dbReference type="NCBI Taxonomy" id="428564"/>
    <lineage>
        <taxon>Eukaryota</taxon>
        <taxon>Metazoa</taxon>
        <taxon>Ecdysozoa</taxon>
        <taxon>Arthropoda</taxon>
        <taxon>Hexapoda</taxon>
        <taxon>Insecta</taxon>
        <taxon>Pterygota</taxon>
        <taxon>Neoptera</taxon>
        <taxon>Paraneoptera</taxon>
        <taxon>Hemiptera</taxon>
        <taxon>Sternorrhyncha</taxon>
        <taxon>Psylloidea</taxon>
        <taxon>Psyllidae</taxon>
        <taxon>Psyllinae</taxon>
        <taxon>Cacopsylla</taxon>
    </lineage>
</organism>
<dbReference type="EMBL" id="HBUF01342045">
    <property type="protein sequence ID" value="CAG6704864.1"/>
    <property type="molecule type" value="Transcribed_RNA"/>
</dbReference>
<name>A0A8D8XRS3_9HEMI</name>
<reference evidence="1" key="1">
    <citation type="submission" date="2021-05" db="EMBL/GenBank/DDBJ databases">
        <authorList>
            <person name="Alioto T."/>
            <person name="Alioto T."/>
            <person name="Gomez Garrido J."/>
        </authorList>
    </citation>
    <scope>NUCLEOTIDE SEQUENCE</scope>
</reference>